<reference evidence="7" key="1">
    <citation type="journal article" date="2019" name="Int. J. Syst. Evol. Microbiol.">
        <title>The Global Catalogue of Microorganisms (GCM) 10K type strain sequencing project: providing services to taxonomists for standard genome sequencing and annotation.</title>
        <authorList>
            <consortium name="The Broad Institute Genomics Platform"/>
            <consortium name="The Broad Institute Genome Sequencing Center for Infectious Disease"/>
            <person name="Wu L."/>
            <person name="Ma J."/>
        </authorList>
    </citation>
    <scope>NUCLEOTIDE SEQUENCE [LARGE SCALE GENOMIC DNA]</scope>
    <source>
        <strain evidence="7">CCUG 61707</strain>
    </source>
</reference>
<gene>
    <name evidence="6" type="primary">ilvY</name>
    <name evidence="6" type="ORF">ACFQ02_04250</name>
</gene>
<dbReference type="Pfam" id="PF00126">
    <property type="entry name" value="HTH_1"/>
    <property type="match status" value="1"/>
</dbReference>
<dbReference type="Gene3D" id="1.10.10.10">
    <property type="entry name" value="Winged helix-like DNA-binding domain superfamily/Winged helix DNA-binding domain"/>
    <property type="match status" value="1"/>
</dbReference>
<organism evidence="6 7">
    <name type="scientific">Seminibacterium arietis</name>
    <dbReference type="NCBI Taxonomy" id="1173502"/>
    <lineage>
        <taxon>Bacteria</taxon>
        <taxon>Pseudomonadati</taxon>
        <taxon>Pseudomonadota</taxon>
        <taxon>Gammaproteobacteria</taxon>
        <taxon>Pasteurellales</taxon>
        <taxon>Pasteurellaceae</taxon>
        <taxon>Seminibacterium</taxon>
    </lineage>
</organism>
<dbReference type="RefSeq" id="WP_380819747.1">
    <property type="nucleotide sequence ID" value="NZ_JBHTJN010000009.1"/>
</dbReference>
<dbReference type="PANTHER" id="PTHR30126:SF81">
    <property type="entry name" value="HTH-TYPE TRANSCRIPTIONAL REGULATOR ILVY"/>
    <property type="match status" value="1"/>
</dbReference>
<keyword evidence="3" id="KW-0238">DNA-binding</keyword>
<evidence type="ECO:0000256" key="2">
    <source>
        <dbReference type="ARBA" id="ARBA00023015"/>
    </source>
</evidence>
<dbReference type="InterPro" id="IPR036388">
    <property type="entry name" value="WH-like_DNA-bd_sf"/>
</dbReference>
<evidence type="ECO:0000259" key="5">
    <source>
        <dbReference type="PROSITE" id="PS50931"/>
    </source>
</evidence>
<keyword evidence="7" id="KW-1185">Reference proteome</keyword>
<dbReference type="NCBIfam" id="NF008722">
    <property type="entry name" value="PRK11716.1"/>
    <property type="match status" value="1"/>
</dbReference>
<comment type="caution">
    <text evidence="6">The sequence shown here is derived from an EMBL/GenBank/DDBJ whole genome shotgun (WGS) entry which is preliminary data.</text>
</comment>
<evidence type="ECO:0000256" key="1">
    <source>
        <dbReference type="ARBA" id="ARBA00009437"/>
    </source>
</evidence>
<keyword evidence="2" id="KW-0805">Transcription regulation</keyword>
<protein>
    <submittedName>
        <fullName evidence="6">HTH-type transcriptional activator IlvY</fullName>
    </submittedName>
</protein>
<dbReference type="Pfam" id="PF03466">
    <property type="entry name" value="LysR_substrate"/>
    <property type="match status" value="1"/>
</dbReference>
<dbReference type="SUPFAM" id="SSF46785">
    <property type="entry name" value="Winged helix' DNA-binding domain"/>
    <property type="match status" value="1"/>
</dbReference>
<sequence length="292" mass="33212">MNFNDLKIFTHLAESKNFSKSARQNHMSPSTFSRHIQRLEEELGQKLFLRDNRRVTLTKCGENFLDFAYQTLNQWKIFQQTLQSNPRELTGELKIFCSVTASYSHLPHVLGKFRSLYPNVEIQLTTGDPSAAVHLVQNHTVDIALAGQPTILPNNIIFHYIDSISLSLIAPRITCLATQLLQKNPVDWQKMPFILPLEGPVRQRMEQWFRQKNIKHPTIYATVAGHEGIASMVSLGCGLAILPDVVIKNSPMNTQISIMEVSPPIQPFDLGVCVQKKSLELPLVRAFWEILR</sequence>
<dbReference type="InterPro" id="IPR005119">
    <property type="entry name" value="LysR_subst-bd"/>
</dbReference>
<dbReference type="EMBL" id="JBHTJN010000009">
    <property type="protein sequence ID" value="MFD0966064.1"/>
    <property type="molecule type" value="Genomic_DNA"/>
</dbReference>
<dbReference type="InterPro" id="IPR000847">
    <property type="entry name" value="LysR_HTH_N"/>
</dbReference>
<comment type="similarity">
    <text evidence="1">Belongs to the LysR transcriptional regulatory family.</text>
</comment>
<evidence type="ECO:0000256" key="4">
    <source>
        <dbReference type="ARBA" id="ARBA00023163"/>
    </source>
</evidence>
<dbReference type="InterPro" id="IPR036390">
    <property type="entry name" value="WH_DNA-bd_sf"/>
</dbReference>
<feature type="domain" description="HTH lysR-type" evidence="5">
    <location>
        <begin position="1"/>
        <end position="58"/>
    </location>
</feature>
<dbReference type="SUPFAM" id="SSF53850">
    <property type="entry name" value="Periplasmic binding protein-like II"/>
    <property type="match status" value="1"/>
</dbReference>
<dbReference type="CDD" id="cd08430">
    <property type="entry name" value="PBP2_IlvY"/>
    <property type="match status" value="1"/>
</dbReference>
<name>A0ABW3I9E5_9PAST</name>
<dbReference type="PROSITE" id="PS50931">
    <property type="entry name" value="HTH_LYSR"/>
    <property type="match status" value="1"/>
</dbReference>
<evidence type="ECO:0000313" key="7">
    <source>
        <dbReference type="Proteomes" id="UP001596996"/>
    </source>
</evidence>
<evidence type="ECO:0000256" key="3">
    <source>
        <dbReference type="ARBA" id="ARBA00023125"/>
    </source>
</evidence>
<keyword evidence="4" id="KW-0804">Transcription</keyword>
<dbReference type="Gene3D" id="3.40.190.290">
    <property type="match status" value="1"/>
</dbReference>
<evidence type="ECO:0000313" key="6">
    <source>
        <dbReference type="EMBL" id="MFD0966064.1"/>
    </source>
</evidence>
<dbReference type="InterPro" id="IPR037404">
    <property type="entry name" value="IlvY_PBP2"/>
</dbReference>
<proteinExistence type="inferred from homology"/>
<dbReference type="Proteomes" id="UP001596996">
    <property type="component" value="Unassembled WGS sequence"/>
</dbReference>
<accession>A0ABW3I9E5</accession>
<dbReference type="PANTHER" id="PTHR30126">
    <property type="entry name" value="HTH-TYPE TRANSCRIPTIONAL REGULATOR"/>
    <property type="match status" value="1"/>
</dbReference>